<dbReference type="PANTHER" id="PTHR18901:SF38">
    <property type="entry name" value="PSEUDOURIDINE-5'-PHOSPHATASE"/>
    <property type="match status" value="1"/>
</dbReference>
<dbReference type="PRINTS" id="PR00413">
    <property type="entry name" value="HADHALOGNASE"/>
</dbReference>
<proteinExistence type="predicted"/>
<dbReference type="SUPFAM" id="SSF56784">
    <property type="entry name" value="HAD-like"/>
    <property type="match status" value="1"/>
</dbReference>
<dbReference type="EMBL" id="JAKNCJ010000001">
    <property type="protein sequence ID" value="MCL6422347.1"/>
    <property type="molecule type" value="Genomic_DNA"/>
</dbReference>
<dbReference type="InterPro" id="IPR023198">
    <property type="entry name" value="PGP-like_dom2"/>
</dbReference>
<gene>
    <name evidence="1" type="ORF">Bequi_02940</name>
</gene>
<dbReference type="RefSeq" id="WP_249736452.1">
    <property type="nucleotide sequence ID" value="NZ_JAKNCJ010000001.1"/>
</dbReference>
<dbReference type="Gene3D" id="3.40.50.1000">
    <property type="entry name" value="HAD superfamily/HAD-like"/>
    <property type="match status" value="1"/>
</dbReference>
<dbReference type="SFLD" id="SFLDS00003">
    <property type="entry name" value="Haloacid_Dehalogenase"/>
    <property type="match status" value="1"/>
</dbReference>
<dbReference type="Pfam" id="PF00702">
    <property type="entry name" value="Hydrolase"/>
    <property type="match status" value="1"/>
</dbReference>
<dbReference type="Gene3D" id="1.10.150.240">
    <property type="entry name" value="Putative phosphatase, domain 2"/>
    <property type="match status" value="1"/>
</dbReference>
<protein>
    <submittedName>
        <fullName evidence="1">HAD family phosphatase</fullName>
    </submittedName>
</protein>
<dbReference type="Proteomes" id="UP001203761">
    <property type="component" value="Unassembled WGS sequence"/>
</dbReference>
<evidence type="ECO:0000313" key="1">
    <source>
        <dbReference type="EMBL" id="MCL6422347.1"/>
    </source>
</evidence>
<evidence type="ECO:0000313" key="2">
    <source>
        <dbReference type="Proteomes" id="UP001203761"/>
    </source>
</evidence>
<name>A0ABT0QXF6_9MICO</name>
<comment type="caution">
    <text evidence="1">The sequence shown here is derived from an EMBL/GenBank/DDBJ whole genome shotgun (WGS) entry which is preliminary data.</text>
</comment>
<organism evidence="1 2">
    <name type="scientific">Brachybacterium equifaecis</name>
    <dbReference type="NCBI Taxonomy" id="2910770"/>
    <lineage>
        <taxon>Bacteria</taxon>
        <taxon>Bacillati</taxon>
        <taxon>Actinomycetota</taxon>
        <taxon>Actinomycetes</taxon>
        <taxon>Micrococcales</taxon>
        <taxon>Dermabacteraceae</taxon>
        <taxon>Brachybacterium</taxon>
    </lineage>
</organism>
<dbReference type="PANTHER" id="PTHR18901">
    <property type="entry name" value="2-DEOXYGLUCOSE-6-PHOSPHATE PHOSPHATASE 2"/>
    <property type="match status" value="1"/>
</dbReference>
<dbReference type="InterPro" id="IPR006439">
    <property type="entry name" value="HAD-SF_hydro_IA"/>
</dbReference>
<dbReference type="NCBIfam" id="TIGR01509">
    <property type="entry name" value="HAD-SF-IA-v3"/>
    <property type="match status" value="1"/>
</dbReference>
<keyword evidence="2" id="KW-1185">Reference proteome</keyword>
<reference evidence="1" key="1">
    <citation type="submission" date="2022-02" db="EMBL/GenBank/DDBJ databases">
        <authorList>
            <person name="Lee M."/>
            <person name="Kim S.-J."/>
            <person name="Jung M.-Y."/>
        </authorList>
    </citation>
    <scope>NUCLEOTIDE SEQUENCE</scope>
    <source>
        <strain evidence="1">JHP9</strain>
    </source>
</reference>
<dbReference type="SFLD" id="SFLDG01129">
    <property type="entry name" value="C1.5:_HAD__Beta-PGM__Phosphata"/>
    <property type="match status" value="1"/>
</dbReference>
<dbReference type="InterPro" id="IPR036412">
    <property type="entry name" value="HAD-like_sf"/>
</dbReference>
<dbReference type="InterPro" id="IPR023214">
    <property type="entry name" value="HAD_sf"/>
</dbReference>
<sequence length="234" mass="25125">MRAQDPNPLISPLSTWPPQWTPRAVVFDCDGLLIDTEAEWVLTQKDYIARRGAVVTDEQWRGLAGRTIETVVRSLAEITGQDPYAAGDELKQMHIERQSAAPVLMPGAVDTVRAVAAKVPVAIASNSPRDLLDAAIAQIGVADVLTASVSENDVAHPKPAPDIYVEAARRLGVDPARALAFEDSETGARAAYDAGLQVIAVPSLPGQSPRAHRTITTLEDPVLQAWIATWEARA</sequence>
<accession>A0ABT0QXF6</accession>
<dbReference type="CDD" id="cd07505">
    <property type="entry name" value="HAD_BPGM-like"/>
    <property type="match status" value="1"/>
</dbReference>